<protein>
    <recommendedName>
        <fullName evidence="2">Integrase core domain-containing protein</fullName>
    </recommendedName>
</protein>
<dbReference type="Proteomes" id="UP001221142">
    <property type="component" value="Unassembled WGS sequence"/>
</dbReference>
<sequence length="416" mass="46880">MPNPGGNNGHDNGDPPDDLPALLQGYASKKVPLKHRIEQLREKNYHISLTTLKKLNKQYSIISPRRPPPEHIATTLIAAEMAQNITGSNSPNTIQLRVALQTGVALPRAVVRGTMKALDPEGPSRRFPGKRPVKDRSVMTDNAVFYEIHFDGHEKLNFKALEMVRAGIDMYGGRCHGSGLIALLRVVPNARCGVTVGHLYLDLAESFGYIPVQNTVDGGTETRYMTQLHKELRTHFLRGFTLEDAPAVVALPSTDNIPIESLWSYLRNFSGRDLKAAILLGKTENYMNVTDDVHIHLFHWLWSRIVQNAVDLFVEYWNTHKTRNQRNKALPSGVSPQDVFDKPQNFGLEFGGIEVDREFVPELRKTLPKSREECYRWVPEEFEVQAVAAYEHLGSPALRITEGWTIFSRMLAILEA</sequence>
<dbReference type="Pfam" id="PF24764">
    <property type="entry name" value="rva_4"/>
    <property type="match status" value="1"/>
</dbReference>
<feature type="region of interest" description="Disordered" evidence="1">
    <location>
        <begin position="1"/>
        <end position="20"/>
    </location>
</feature>
<evidence type="ECO:0000256" key="1">
    <source>
        <dbReference type="SAM" id="MobiDB-lite"/>
    </source>
</evidence>
<accession>A0AAD7BG82</accession>
<organism evidence="3 4">
    <name type="scientific">Roridomyces roridus</name>
    <dbReference type="NCBI Taxonomy" id="1738132"/>
    <lineage>
        <taxon>Eukaryota</taxon>
        <taxon>Fungi</taxon>
        <taxon>Dikarya</taxon>
        <taxon>Basidiomycota</taxon>
        <taxon>Agaricomycotina</taxon>
        <taxon>Agaricomycetes</taxon>
        <taxon>Agaricomycetidae</taxon>
        <taxon>Agaricales</taxon>
        <taxon>Marasmiineae</taxon>
        <taxon>Mycenaceae</taxon>
        <taxon>Roridomyces</taxon>
    </lineage>
</organism>
<reference evidence="3" key="1">
    <citation type="submission" date="2023-03" db="EMBL/GenBank/DDBJ databases">
        <title>Massive genome expansion in bonnet fungi (Mycena s.s.) driven by repeated elements and novel gene families across ecological guilds.</title>
        <authorList>
            <consortium name="Lawrence Berkeley National Laboratory"/>
            <person name="Harder C.B."/>
            <person name="Miyauchi S."/>
            <person name="Viragh M."/>
            <person name="Kuo A."/>
            <person name="Thoen E."/>
            <person name="Andreopoulos B."/>
            <person name="Lu D."/>
            <person name="Skrede I."/>
            <person name="Drula E."/>
            <person name="Henrissat B."/>
            <person name="Morin E."/>
            <person name="Kohler A."/>
            <person name="Barry K."/>
            <person name="LaButti K."/>
            <person name="Morin E."/>
            <person name="Salamov A."/>
            <person name="Lipzen A."/>
            <person name="Mereny Z."/>
            <person name="Hegedus B."/>
            <person name="Baldrian P."/>
            <person name="Stursova M."/>
            <person name="Weitz H."/>
            <person name="Taylor A."/>
            <person name="Grigoriev I.V."/>
            <person name="Nagy L.G."/>
            <person name="Martin F."/>
            <person name="Kauserud H."/>
        </authorList>
    </citation>
    <scope>NUCLEOTIDE SEQUENCE</scope>
    <source>
        <strain evidence="3">9284</strain>
    </source>
</reference>
<evidence type="ECO:0000313" key="3">
    <source>
        <dbReference type="EMBL" id="KAJ7620259.1"/>
    </source>
</evidence>
<dbReference type="InterPro" id="IPR058913">
    <property type="entry name" value="Integrase_dom_put"/>
</dbReference>
<proteinExistence type="predicted"/>
<feature type="domain" description="Integrase core" evidence="2">
    <location>
        <begin position="149"/>
        <end position="329"/>
    </location>
</feature>
<dbReference type="PANTHER" id="PTHR46177:SF1">
    <property type="entry name" value="INTEGRASE CATALYTIC DOMAIN-CONTAINING PROTEIN"/>
    <property type="match status" value="1"/>
</dbReference>
<evidence type="ECO:0000259" key="2">
    <source>
        <dbReference type="Pfam" id="PF24764"/>
    </source>
</evidence>
<gene>
    <name evidence="3" type="ORF">FB45DRAFT_754811</name>
</gene>
<evidence type="ECO:0000313" key="4">
    <source>
        <dbReference type="Proteomes" id="UP001221142"/>
    </source>
</evidence>
<dbReference type="PANTHER" id="PTHR46177">
    <property type="entry name" value="INTEGRASE CATALYTIC DOMAIN-CONTAINING PROTEIN"/>
    <property type="match status" value="1"/>
</dbReference>
<comment type="caution">
    <text evidence="3">The sequence shown here is derived from an EMBL/GenBank/DDBJ whole genome shotgun (WGS) entry which is preliminary data.</text>
</comment>
<keyword evidence="4" id="KW-1185">Reference proteome</keyword>
<dbReference type="AlphaFoldDB" id="A0AAD7BG82"/>
<dbReference type="EMBL" id="JARKIF010000017">
    <property type="protein sequence ID" value="KAJ7620259.1"/>
    <property type="molecule type" value="Genomic_DNA"/>
</dbReference>
<name>A0AAD7BG82_9AGAR</name>